<dbReference type="PANTHER" id="PTHR10584:SF166">
    <property type="entry name" value="RIBOKINASE"/>
    <property type="match status" value="1"/>
</dbReference>
<protein>
    <submittedName>
        <fullName evidence="6">PfkB family carbohydrate kinase</fullName>
    </submittedName>
</protein>
<keyword evidence="2 4" id="KW-0808">Transferase</keyword>
<dbReference type="Proteomes" id="UP001492541">
    <property type="component" value="Chromosome"/>
</dbReference>
<dbReference type="InterPro" id="IPR002139">
    <property type="entry name" value="Ribo/fructo_kinase"/>
</dbReference>
<sequence length="302" mass="33229">MISGVGPALVDRVCIIDEYPARGDQAIVKTVEKHAGGAAGNVIYGLATFGIKTRFYSTVGADEDGIFYRREMEKAGVECIFENVEGETGRVDVYVDRGGERTFFVFPGAAGKFRPFLNEDHYSWGEYFYLDPFPFEGSLAAHIEIAENAKKHGKKVILNPGHPYSKLGLEKIKDLLKHTDMVFISSHEYKLLEGVEDYVSATIITLGKEGSMALIDGEEYRARAFEVRVADSTGAGDAFAAGFIYAMLKGHGIEICLKAGNFTAAFNVQRIGARNFPEKIELDAFLENQSNMSRDDESSLSS</sequence>
<accession>A0ABZ3H508</accession>
<dbReference type="PRINTS" id="PR00990">
    <property type="entry name" value="RIBOKINASE"/>
</dbReference>
<organism evidence="6 7">
    <name type="scientific">Geoglobus acetivorans</name>
    <dbReference type="NCBI Taxonomy" id="565033"/>
    <lineage>
        <taxon>Archaea</taxon>
        <taxon>Methanobacteriati</taxon>
        <taxon>Methanobacteriota</taxon>
        <taxon>Archaeoglobi</taxon>
        <taxon>Archaeoglobales</taxon>
        <taxon>Archaeoglobaceae</taxon>
        <taxon>Geoglobus</taxon>
    </lineage>
</organism>
<dbReference type="RefSeq" id="WP_193806067.1">
    <property type="nucleotide sequence ID" value="NZ_CP087714.1"/>
</dbReference>
<proteinExistence type="inferred from homology"/>
<evidence type="ECO:0000256" key="1">
    <source>
        <dbReference type="ARBA" id="ARBA00010688"/>
    </source>
</evidence>
<dbReference type="GO" id="GO:0016301">
    <property type="term" value="F:kinase activity"/>
    <property type="evidence" value="ECO:0007669"/>
    <property type="project" value="UniProtKB-KW"/>
</dbReference>
<feature type="domain" description="Carbohydrate kinase PfkB" evidence="5">
    <location>
        <begin position="17"/>
        <end position="276"/>
    </location>
</feature>
<evidence type="ECO:0000256" key="3">
    <source>
        <dbReference type="ARBA" id="ARBA00022777"/>
    </source>
</evidence>
<evidence type="ECO:0000259" key="5">
    <source>
        <dbReference type="Pfam" id="PF00294"/>
    </source>
</evidence>
<dbReference type="GeneID" id="90448593"/>
<dbReference type="Gene3D" id="3.40.1190.20">
    <property type="match status" value="1"/>
</dbReference>
<dbReference type="PROSITE" id="PS00584">
    <property type="entry name" value="PFKB_KINASES_2"/>
    <property type="match status" value="1"/>
</dbReference>
<keyword evidence="3 4" id="KW-0418">Kinase</keyword>
<dbReference type="PANTHER" id="PTHR10584">
    <property type="entry name" value="SUGAR KINASE"/>
    <property type="match status" value="1"/>
</dbReference>
<comment type="similarity">
    <text evidence="1 4">Belongs to the carbohydrate kinase PfkB family.</text>
</comment>
<keyword evidence="7" id="KW-1185">Reference proteome</keyword>
<dbReference type="InterPro" id="IPR011611">
    <property type="entry name" value="PfkB_dom"/>
</dbReference>
<dbReference type="InterPro" id="IPR029056">
    <property type="entry name" value="Ribokinase-like"/>
</dbReference>
<evidence type="ECO:0000256" key="2">
    <source>
        <dbReference type="ARBA" id="ARBA00022679"/>
    </source>
</evidence>
<dbReference type="EMBL" id="CP087714">
    <property type="protein sequence ID" value="XAT64326.1"/>
    <property type="molecule type" value="Genomic_DNA"/>
</dbReference>
<dbReference type="InterPro" id="IPR002173">
    <property type="entry name" value="Carboh/pur_kinase_PfkB_CS"/>
</dbReference>
<evidence type="ECO:0000313" key="6">
    <source>
        <dbReference type="EMBL" id="XAT64326.1"/>
    </source>
</evidence>
<gene>
    <name evidence="6" type="ORF">LPQ35_02870</name>
</gene>
<name>A0ABZ3H508_GEOAI</name>
<reference evidence="6 7" key="1">
    <citation type="submission" date="2021-11" db="EMBL/GenBank/DDBJ databases">
        <title>Whole genome of Geoglobus acetivorans.</title>
        <authorList>
            <person name="Liu D."/>
        </authorList>
    </citation>
    <scope>NUCLEOTIDE SEQUENCE [LARGE SCALE GENOMIC DNA]</scope>
    <source>
        <strain evidence="6 7">SBH6</strain>
    </source>
</reference>
<evidence type="ECO:0000256" key="4">
    <source>
        <dbReference type="RuleBase" id="RU003704"/>
    </source>
</evidence>
<dbReference type="SUPFAM" id="SSF53613">
    <property type="entry name" value="Ribokinase-like"/>
    <property type="match status" value="1"/>
</dbReference>
<evidence type="ECO:0000313" key="7">
    <source>
        <dbReference type="Proteomes" id="UP001492541"/>
    </source>
</evidence>
<dbReference type="Pfam" id="PF00294">
    <property type="entry name" value="PfkB"/>
    <property type="match status" value="1"/>
</dbReference>